<dbReference type="Proteomes" id="UP000276991">
    <property type="component" value="Unassembled WGS sequence"/>
</dbReference>
<keyword evidence="2" id="KW-1185">Reference proteome</keyword>
<reference evidence="1 2" key="1">
    <citation type="submission" date="2018-08" db="EMBL/GenBank/DDBJ databases">
        <authorList>
            <person name="Laetsch R D."/>
            <person name="Stevens L."/>
            <person name="Kumar S."/>
            <person name="Blaxter L. M."/>
        </authorList>
    </citation>
    <scope>NUCLEOTIDE SEQUENCE [LARGE SCALE GENOMIC DNA]</scope>
</reference>
<dbReference type="AlphaFoldDB" id="A0A498S3C5"/>
<dbReference type="EMBL" id="UPTC01000058">
    <property type="protein sequence ID" value="VBB25992.1"/>
    <property type="molecule type" value="Genomic_DNA"/>
</dbReference>
<evidence type="ECO:0000313" key="1">
    <source>
        <dbReference type="EMBL" id="VBB25992.1"/>
    </source>
</evidence>
<gene>
    <name evidence="1" type="ORF">NAV_LOCUS822</name>
</gene>
<evidence type="ECO:0000313" key="2">
    <source>
        <dbReference type="Proteomes" id="UP000276991"/>
    </source>
</evidence>
<sequence>MEQKKELKLLKSLYRREGRLTRIHPLQDDIMNDDIRSMQIPVESAAVDQCIHKIPNNTRATDRFGDNTRTEPR</sequence>
<organism evidence="1 2">
    <name type="scientific">Acanthocheilonema viteae</name>
    <name type="common">Filarial nematode worm</name>
    <name type="synonym">Dipetalonema viteae</name>
    <dbReference type="NCBI Taxonomy" id="6277"/>
    <lineage>
        <taxon>Eukaryota</taxon>
        <taxon>Metazoa</taxon>
        <taxon>Ecdysozoa</taxon>
        <taxon>Nematoda</taxon>
        <taxon>Chromadorea</taxon>
        <taxon>Rhabditida</taxon>
        <taxon>Spirurina</taxon>
        <taxon>Spiruromorpha</taxon>
        <taxon>Filarioidea</taxon>
        <taxon>Onchocercidae</taxon>
        <taxon>Acanthocheilonema</taxon>
    </lineage>
</organism>
<protein>
    <submittedName>
        <fullName evidence="1">Uncharacterized protein</fullName>
    </submittedName>
</protein>
<accession>A0A498S3C5</accession>
<proteinExistence type="predicted"/>
<name>A0A498S3C5_ACAVI</name>